<comment type="caution">
    <text evidence="3">The sequence shown here is derived from an EMBL/GenBank/DDBJ whole genome shotgun (WGS) entry which is preliminary data.</text>
</comment>
<evidence type="ECO:0000313" key="3">
    <source>
        <dbReference type="EMBL" id="RFO97502.1"/>
    </source>
</evidence>
<feature type="domain" description="Isochorismatase-like" evidence="2">
    <location>
        <begin position="18"/>
        <end position="213"/>
    </location>
</feature>
<dbReference type="CDD" id="cd00431">
    <property type="entry name" value="cysteine_hydrolases"/>
    <property type="match status" value="1"/>
</dbReference>
<dbReference type="SUPFAM" id="SSF52499">
    <property type="entry name" value="Isochorismatase-like hydrolases"/>
    <property type="match status" value="1"/>
</dbReference>
<dbReference type="Pfam" id="PF00857">
    <property type="entry name" value="Isochorismatase"/>
    <property type="match status" value="1"/>
</dbReference>
<name>A0A3E1REP1_9BURK</name>
<reference evidence="3 4" key="1">
    <citation type="submission" date="2018-05" db="EMBL/GenBank/DDBJ databases">
        <title>Rhodoferax soyangensis sp.nov., isolated from an oligotrophic freshwater lake.</title>
        <authorList>
            <person name="Park M."/>
        </authorList>
    </citation>
    <scope>NUCLEOTIDE SEQUENCE [LARGE SCALE GENOMIC DNA]</scope>
    <source>
        <strain evidence="3 4">IMCC26218</strain>
    </source>
</reference>
<evidence type="ECO:0000313" key="4">
    <source>
        <dbReference type="Proteomes" id="UP000260665"/>
    </source>
</evidence>
<keyword evidence="4" id="KW-1185">Reference proteome</keyword>
<evidence type="ECO:0000259" key="2">
    <source>
        <dbReference type="Pfam" id="PF00857"/>
    </source>
</evidence>
<keyword evidence="1 3" id="KW-0378">Hydrolase</keyword>
<dbReference type="PANTHER" id="PTHR43540">
    <property type="entry name" value="PEROXYUREIDOACRYLATE/UREIDOACRYLATE AMIDOHYDROLASE-RELATED"/>
    <property type="match status" value="1"/>
</dbReference>
<evidence type="ECO:0000256" key="1">
    <source>
        <dbReference type="ARBA" id="ARBA00022801"/>
    </source>
</evidence>
<dbReference type="InterPro" id="IPR050272">
    <property type="entry name" value="Isochorismatase-like_hydrls"/>
</dbReference>
<accession>A0A3E1REP1</accession>
<dbReference type="InterPro" id="IPR036380">
    <property type="entry name" value="Isochorismatase-like_sf"/>
</dbReference>
<dbReference type="Proteomes" id="UP000260665">
    <property type="component" value="Unassembled WGS sequence"/>
</dbReference>
<dbReference type="InterPro" id="IPR000868">
    <property type="entry name" value="Isochorismatase-like_dom"/>
</dbReference>
<dbReference type="EMBL" id="QFZK01000003">
    <property type="protein sequence ID" value="RFO97502.1"/>
    <property type="molecule type" value="Genomic_DNA"/>
</dbReference>
<sequence length="232" mass="24482">MQPSRTPPVPPIHLQSLALLVIDMQRDFCSPGGYADNAGLDVGSLAQPIAQIERLLAAARHLGVMVVHTREGHKPDLSDCPPEKLARSVRGGAPIGSQGPLGRLLIRGEYGHDFVDALQPLPGEWVIDKPGYGAFYSTALESGLRARGIRQLVLCGVTTEVCVHSTLREAVDRGYACSVVADATAASEAALQEPALAMVGVEGGIFGRVCSTEDILAQWHGQDMGQAQGSTP</sequence>
<organism evidence="3 4">
    <name type="scientific">Rhodoferax lacus</name>
    <dbReference type="NCBI Taxonomy" id="2184758"/>
    <lineage>
        <taxon>Bacteria</taxon>
        <taxon>Pseudomonadati</taxon>
        <taxon>Pseudomonadota</taxon>
        <taxon>Betaproteobacteria</taxon>
        <taxon>Burkholderiales</taxon>
        <taxon>Comamonadaceae</taxon>
        <taxon>Rhodoferax</taxon>
    </lineage>
</organism>
<proteinExistence type="predicted"/>
<dbReference type="AlphaFoldDB" id="A0A3E1REP1"/>
<dbReference type="GO" id="GO:0016787">
    <property type="term" value="F:hydrolase activity"/>
    <property type="evidence" value="ECO:0007669"/>
    <property type="project" value="UniProtKB-KW"/>
</dbReference>
<dbReference type="PANTHER" id="PTHR43540:SF9">
    <property type="entry name" value="FAMILY HYDROLASE, PUTATIVE (AFU_ORTHOLOGUE AFUA_2G08700)-RELATED"/>
    <property type="match status" value="1"/>
</dbReference>
<dbReference type="Gene3D" id="3.40.50.850">
    <property type="entry name" value="Isochorismatase-like"/>
    <property type="match status" value="1"/>
</dbReference>
<dbReference type="OrthoDB" id="9781985at2"/>
<gene>
    <name evidence="3" type="ORF">DIC66_06415</name>
</gene>
<dbReference type="RefSeq" id="WP_117175236.1">
    <property type="nucleotide sequence ID" value="NZ_QFZK01000003.1"/>
</dbReference>
<protein>
    <submittedName>
        <fullName evidence="3">Cysteine hydrolase</fullName>
    </submittedName>
</protein>